<dbReference type="EMBL" id="JAAVJF010000005">
    <property type="protein sequence ID" value="NYR16245.1"/>
    <property type="molecule type" value="Genomic_DNA"/>
</dbReference>
<dbReference type="OMA" id="RIFDWRG"/>
<evidence type="ECO:0000313" key="2">
    <source>
        <dbReference type="Proteomes" id="UP000554766"/>
    </source>
</evidence>
<dbReference type="Proteomes" id="UP000554766">
    <property type="component" value="Unassembled WGS sequence"/>
</dbReference>
<gene>
    <name evidence="1" type="ORF">HC235_09945</name>
</gene>
<dbReference type="AlphaFoldDB" id="A0A7L4PBA2"/>
<protein>
    <submittedName>
        <fullName evidence="1">Uncharacterized protein</fullName>
    </submittedName>
</protein>
<organism evidence="1 2">
    <name type="scientific">Pyrobaculum arsenaticum</name>
    <dbReference type="NCBI Taxonomy" id="121277"/>
    <lineage>
        <taxon>Archaea</taxon>
        <taxon>Thermoproteota</taxon>
        <taxon>Thermoprotei</taxon>
        <taxon>Thermoproteales</taxon>
        <taxon>Thermoproteaceae</taxon>
        <taxon>Pyrobaculum</taxon>
    </lineage>
</organism>
<proteinExistence type="predicted"/>
<sequence>MDLTTVEAGTRCPFCGGLMEIVEDEKYLWFGCRSCMRYVKREKRDLVRRYVNYGARIFDWRGLMAELSRLYETS</sequence>
<name>A0A7L4PBA2_9CREN</name>
<reference evidence="1 2" key="1">
    <citation type="journal article" date="2020" name="Nat. Commun.">
        <title>The structures of two archaeal type IV pili illuminate evolutionary relationships.</title>
        <authorList>
            <person name="Wang F."/>
            <person name="Baquero D.P."/>
            <person name="Su Z."/>
            <person name="Beltran L.C."/>
            <person name="Prangishvili D."/>
            <person name="Krupovic M."/>
            <person name="Egelman E.H."/>
        </authorList>
    </citation>
    <scope>NUCLEOTIDE SEQUENCE [LARGE SCALE GENOMIC DNA]</scope>
    <source>
        <strain evidence="1 2">2GA</strain>
    </source>
</reference>
<dbReference type="RefSeq" id="WP_011901290.1">
    <property type="nucleotide sequence ID" value="NZ_JAAVJF010000005.1"/>
</dbReference>
<evidence type="ECO:0000313" key="1">
    <source>
        <dbReference type="EMBL" id="NYR16245.1"/>
    </source>
</evidence>
<dbReference type="GeneID" id="5055637"/>
<accession>A0A7L4PBA2</accession>
<keyword evidence="2" id="KW-1185">Reference proteome</keyword>
<comment type="caution">
    <text evidence="1">The sequence shown here is derived from an EMBL/GenBank/DDBJ whole genome shotgun (WGS) entry which is preliminary data.</text>
</comment>